<dbReference type="GO" id="GO:0005975">
    <property type="term" value="P:carbohydrate metabolic process"/>
    <property type="evidence" value="ECO:0007669"/>
    <property type="project" value="InterPro"/>
</dbReference>
<keyword evidence="2" id="KW-0378">Hydrolase</keyword>
<evidence type="ECO:0000313" key="6">
    <source>
        <dbReference type="Proteomes" id="UP000092600"/>
    </source>
</evidence>
<dbReference type="GO" id="GO:0008422">
    <property type="term" value="F:beta-glucosidase activity"/>
    <property type="evidence" value="ECO:0007669"/>
    <property type="project" value="TreeGrafter"/>
</dbReference>
<dbReference type="AlphaFoldDB" id="A0A199VUC1"/>
<dbReference type="Proteomes" id="UP000092600">
    <property type="component" value="Unassembled WGS sequence"/>
</dbReference>
<dbReference type="SUPFAM" id="SSF51445">
    <property type="entry name" value="(Trans)glycosidases"/>
    <property type="match status" value="1"/>
</dbReference>
<comment type="similarity">
    <text evidence="1 4">Belongs to the glycosyl hydrolase 1 family.</text>
</comment>
<evidence type="ECO:0000256" key="4">
    <source>
        <dbReference type="RuleBase" id="RU003690"/>
    </source>
</evidence>
<dbReference type="InterPro" id="IPR017853">
    <property type="entry name" value="GH"/>
</dbReference>
<evidence type="ECO:0000313" key="5">
    <source>
        <dbReference type="EMBL" id="OAY80827.1"/>
    </source>
</evidence>
<dbReference type="PANTHER" id="PTHR10353">
    <property type="entry name" value="GLYCOSYL HYDROLASE"/>
    <property type="match status" value="1"/>
</dbReference>
<accession>A0A199VUC1</accession>
<comment type="caution">
    <text evidence="5">The sequence shown here is derived from an EMBL/GenBank/DDBJ whole genome shotgun (WGS) entry which is preliminary data.</text>
</comment>
<keyword evidence="3" id="KW-0326">Glycosidase</keyword>
<sequence>MKAKINKLQDDIKLMKQMGTNAFRFSISWPRILPNGSLSGGVNKQGVEFYNNLIDELISNGLQPFITIFHWDLPQAVEDEYGGFLSDRIFDRFNLFSRRPVSKTNIASLNLFLQLSCRKDYVDFAEVCFREFGDRVKHWITFNEPWTFCSVGYDLGKLAPARCTPQEGRQCLGGNSATEPYTVCHHTLVAHGEAVHLYKQKYQVYYQNHCYIPSSNFTLPGHNHICLFIYLQYAPSKIFRQTRKAKSV</sequence>
<dbReference type="EMBL" id="LSRQ01000780">
    <property type="protein sequence ID" value="OAY80827.1"/>
    <property type="molecule type" value="Genomic_DNA"/>
</dbReference>
<dbReference type="STRING" id="4615.A0A199VUC1"/>
<organism evidence="5 6">
    <name type="scientific">Ananas comosus</name>
    <name type="common">Pineapple</name>
    <name type="synonym">Ananas ananas</name>
    <dbReference type="NCBI Taxonomy" id="4615"/>
    <lineage>
        <taxon>Eukaryota</taxon>
        <taxon>Viridiplantae</taxon>
        <taxon>Streptophyta</taxon>
        <taxon>Embryophyta</taxon>
        <taxon>Tracheophyta</taxon>
        <taxon>Spermatophyta</taxon>
        <taxon>Magnoliopsida</taxon>
        <taxon>Liliopsida</taxon>
        <taxon>Poales</taxon>
        <taxon>Bromeliaceae</taxon>
        <taxon>Bromelioideae</taxon>
        <taxon>Ananas</taxon>
    </lineage>
</organism>
<gene>
    <name evidence="5" type="ORF">ACMD2_15219</name>
</gene>
<dbReference type="InterPro" id="IPR001360">
    <property type="entry name" value="Glyco_hydro_1"/>
</dbReference>
<name>A0A199VUC1_ANACO</name>
<dbReference type="Pfam" id="PF00232">
    <property type="entry name" value="Glyco_hydro_1"/>
    <property type="match status" value="2"/>
</dbReference>
<evidence type="ECO:0000256" key="1">
    <source>
        <dbReference type="ARBA" id="ARBA00010838"/>
    </source>
</evidence>
<protein>
    <submittedName>
        <fullName evidence="5">Beta-glucosidase 12</fullName>
    </submittedName>
</protein>
<dbReference type="Gene3D" id="3.20.20.80">
    <property type="entry name" value="Glycosidases"/>
    <property type="match status" value="1"/>
</dbReference>
<evidence type="ECO:0000256" key="2">
    <source>
        <dbReference type="ARBA" id="ARBA00022801"/>
    </source>
</evidence>
<evidence type="ECO:0000256" key="3">
    <source>
        <dbReference type="ARBA" id="ARBA00023295"/>
    </source>
</evidence>
<proteinExistence type="inferred from homology"/>
<reference evidence="5 6" key="1">
    <citation type="journal article" date="2016" name="DNA Res.">
        <title>The draft genome of MD-2 pineapple using hybrid error correction of long reads.</title>
        <authorList>
            <person name="Redwan R.M."/>
            <person name="Saidin A."/>
            <person name="Kumar S.V."/>
        </authorList>
    </citation>
    <scope>NUCLEOTIDE SEQUENCE [LARGE SCALE GENOMIC DNA]</scope>
    <source>
        <strain evidence="6">cv. MD2</strain>
        <tissue evidence="5">Leaf</tissue>
    </source>
</reference>
<dbReference type="PANTHER" id="PTHR10353:SF137">
    <property type="entry name" value="MYROSINASE 3-RELATED"/>
    <property type="match status" value="1"/>
</dbReference>